<dbReference type="Gene3D" id="3.40.140.10">
    <property type="entry name" value="Cytidine Deaminase, domain 2"/>
    <property type="match status" value="1"/>
</dbReference>
<dbReference type="InterPro" id="IPR016193">
    <property type="entry name" value="Cytidine_deaminase-like"/>
</dbReference>
<keyword evidence="12" id="KW-1185">Reference proteome</keyword>
<comment type="similarity">
    <text evidence="2">Belongs to the cytidine and deoxycytidylate deaminase family.</text>
</comment>
<evidence type="ECO:0000313" key="12">
    <source>
        <dbReference type="Proteomes" id="UP000222788"/>
    </source>
</evidence>
<gene>
    <name evidence="11" type="ORF">CFIMG_003920RA</name>
</gene>
<evidence type="ECO:0000256" key="8">
    <source>
        <dbReference type="ARBA" id="ARBA00041763"/>
    </source>
</evidence>
<dbReference type="GO" id="GO:0004132">
    <property type="term" value="F:dCMP deaminase activity"/>
    <property type="evidence" value="ECO:0007669"/>
    <property type="project" value="UniProtKB-EC"/>
</dbReference>
<dbReference type="PANTHER" id="PTHR11086">
    <property type="entry name" value="DEOXYCYTIDYLATE DEAMINASE-RELATED"/>
    <property type="match status" value="1"/>
</dbReference>
<dbReference type="PANTHER" id="PTHR11086:SF18">
    <property type="entry name" value="DEOXYCYTIDYLATE DEAMINASE"/>
    <property type="match status" value="1"/>
</dbReference>
<protein>
    <recommendedName>
        <fullName evidence="9">Deoxycytidylate deaminase</fullName>
        <ecNumber evidence="7">3.5.4.12</ecNumber>
    </recommendedName>
    <alternativeName>
        <fullName evidence="8">dCMP deaminase</fullName>
    </alternativeName>
</protein>
<dbReference type="FunFam" id="3.40.140.10:FF:000035">
    <property type="entry name" value="dCMP deaminase"/>
    <property type="match status" value="1"/>
</dbReference>
<evidence type="ECO:0000256" key="2">
    <source>
        <dbReference type="ARBA" id="ARBA00006576"/>
    </source>
</evidence>
<evidence type="ECO:0000256" key="4">
    <source>
        <dbReference type="ARBA" id="ARBA00022727"/>
    </source>
</evidence>
<evidence type="ECO:0000256" key="3">
    <source>
        <dbReference type="ARBA" id="ARBA00022723"/>
    </source>
</evidence>
<reference evidence="11 12" key="1">
    <citation type="journal article" date="2013" name="Fungal Biol.">
        <title>Analysis of microsatellite markers in the genome of the plant pathogen Ceratocystis fimbriata.</title>
        <authorList>
            <person name="Simpson M.C."/>
            <person name="Wilken P.M."/>
            <person name="Coetzee M.P."/>
            <person name="Wingfield M.J."/>
            <person name="Wingfield B.D."/>
        </authorList>
    </citation>
    <scope>NUCLEOTIDE SEQUENCE [LARGE SCALE GENOMIC DNA]</scope>
    <source>
        <strain evidence="11 12">CBS 114723</strain>
    </source>
</reference>
<evidence type="ECO:0000313" key="11">
    <source>
        <dbReference type="EMBL" id="PHH54272.1"/>
    </source>
</evidence>
<dbReference type="EC" id="3.5.4.12" evidence="7"/>
<dbReference type="InterPro" id="IPR035105">
    <property type="entry name" value="Deoxycytidylate_deaminase_dom"/>
</dbReference>
<dbReference type="InterPro" id="IPR027417">
    <property type="entry name" value="P-loop_NTPase"/>
</dbReference>
<evidence type="ECO:0000256" key="6">
    <source>
        <dbReference type="ARBA" id="ARBA00022833"/>
    </source>
</evidence>
<dbReference type="Pfam" id="PF00383">
    <property type="entry name" value="dCMP_cyt_deam_1"/>
    <property type="match status" value="1"/>
</dbReference>
<dbReference type="GO" id="GO:0008270">
    <property type="term" value="F:zinc ion binding"/>
    <property type="evidence" value="ECO:0007669"/>
    <property type="project" value="InterPro"/>
</dbReference>
<name>A0A2C5XAP1_9PEZI</name>
<feature type="domain" description="CMP/dCMP-type deaminase" evidence="10">
    <location>
        <begin position="180"/>
        <end position="320"/>
    </location>
</feature>
<dbReference type="PROSITE" id="PS51747">
    <property type="entry name" value="CYT_DCMP_DEAMINASES_2"/>
    <property type="match status" value="1"/>
</dbReference>
<sequence length="333" mass="36857">MLVGICGGICAGKKTVADYFIRCHGFKLIVLVDKAEPCPEPFDESKPVFNSIDALLNFTTIRWREPWVLVGIKDPLVVDILETRPFFLLISVEAPVSESWIRHSHRIKTLPPSATAALSSQATDIHEFIRESDANNYSPDVRSITSRAAIRLINNSPNVNVLLDRLTNHHFEFAQRMRPSWDMYFMSLAALASKRSNCMKRRVGCVLVTRENRVISTGYNGTPRGLCNCADGGCPRCNSGGSGSGAALSTCLCLHAEENALLEAGRDRIREGSVLYCDTCPCLTCSIKICQVGISEVVYNQGYIMDRDSAKIFSEAGVKLRKFVPPPNTDMYI</sequence>
<dbReference type="GO" id="GO:0005737">
    <property type="term" value="C:cytoplasm"/>
    <property type="evidence" value="ECO:0007669"/>
    <property type="project" value="TreeGrafter"/>
</dbReference>
<evidence type="ECO:0000256" key="7">
    <source>
        <dbReference type="ARBA" id="ARBA00038938"/>
    </source>
</evidence>
<keyword evidence="5" id="KW-0378">Hydrolase</keyword>
<keyword evidence="4" id="KW-0545">Nucleotide biosynthesis</keyword>
<keyword evidence="6" id="KW-0862">Zinc</keyword>
<dbReference type="SUPFAM" id="SSF53927">
    <property type="entry name" value="Cytidine deaminase-like"/>
    <property type="match status" value="1"/>
</dbReference>
<dbReference type="GO" id="GO:0009165">
    <property type="term" value="P:nucleotide biosynthetic process"/>
    <property type="evidence" value="ECO:0007669"/>
    <property type="project" value="UniProtKB-KW"/>
</dbReference>
<proteinExistence type="inferred from homology"/>
<evidence type="ECO:0000259" key="10">
    <source>
        <dbReference type="PROSITE" id="PS51747"/>
    </source>
</evidence>
<dbReference type="OrthoDB" id="6710946at2759"/>
<dbReference type="EMBL" id="APWK03000029">
    <property type="protein sequence ID" value="PHH54272.1"/>
    <property type="molecule type" value="Genomic_DNA"/>
</dbReference>
<reference evidence="11 12" key="2">
    <citation type="journal article" date="2013" name="IMA Fungus">
        <title>IMA Genome-F 1: Ceratocystis fimbriata: Draft nuclear genome sequence for the plant pathogen, Ceratocystis fimbriata.</title>
        <authorList>
            <person name="Wilken P.M."/>
            <person name="Steenkamp E.T."/>
            <person name="Wingfield M.J."/>
            <person name="de Beer Z.W."/>
            <person name="Wingfield B.D."/>
        </authorList>
    </citation>
    <scope>NUCLEOTIDE SEQUENCE [LARGE SCALE GENOMIC DNA]</scope>
    <source>
        <strain evidence="11 12">CBS 114723</strain>
    </source>
</reference>
<evidence type="ECO:0000256" key="1">
    <source>
        <dbReference type="ARBA" id="ARBA00001947"/>
    </source>
</evidence>
<dbReference type="InterPro" id="IPR002125">
    <property type="entry name" value="CMP_dCMP_dom"/>
</dbReference>
<dbReference type="AlphaFoldDB" id="A0A2C5XAP1"/>
<dbReference type="InterPro" id="IPR015517">
    <property type="entry name" value="dCMP_deaminase-rel"/>
</dbReference>
<accession>A0A2C5XAP1</accession>
<dbReference type="STRING" id="1035309.A0A2C5XAP1"/>
<dbReference type="Gene3D" id="3.40.50.300">
    <property type="entry name" value="P-loop containing nucleotide triphosphate hydrolases"/>
    <property type="match status" value="1"/>
</dbReference>
<comment type="cofactor">
    <cofactor evidence="1">
        <name>Zn(2+)</name>
        <dbReference type="ChEBI" id="CHEBI:29105"/>
    </cofactor>
</comment>
<keyword evidence="3" id="KW-0479">Metal-binding</keyword>
<evidence type="ECO:0000256" key="9">
    <source>
        <dbReference type="ARBA" id="ARBA00071582"/>
    </source>
</evidence>
<dbReference type="Proteomes" id="UP000222788">
    <property type="component" value="Unassembled WGS sequence"/>
</dbReference>
<evidence type="ECO:0000256" key="5">
    <source>
        <dbReference type="ARBA" id="ARBA00022801"/>
    </source>
</evidence>
<dbReference type="InterPro" id="IPR016192">
    <property type="entry name" value="APOBEC/CMP_deaminase_Zn-bd"/>
</dbReference>
<organism evidence="11 12">
    <name type="scientific">Ceratocystis fimbriata CBS 114723</name>
    <dbReference type="NCBI Taxonomy" id="1035309"/>
    <lineage>
        <taxon>Eukaryota</taxon>
        <taxon>Fungi</taxon>
        <taxon>Dikarya</taxon>
        <taxon>Ascomycota</taxon>
        <taxon>Pezizomycotina</taxon>
        <taxon>Sordariomycetes</taxon>
        <taxon>Hypocreomycetidae</taxon>
        <taxon>Microascales</taxon>
        <taxon>Ceratocystidaceae</taxon>
        <taxon>Ceratocystis</taxon>
    </lineage>
</organism>
<dbReference type="CDD" id="cd01286">
    <property type="entry name" value="deoxycytidylate_deaminase"/>
    <property type="match status" value="1"/>
</dbReference>
<dbReference type="PROSITE" id="PS00903">
    <property type="entry name" value="CYT_DCMP_DEAMINASES_1"/>
    <property type="match status" value="1"/>
</dbReference>
<comment type="caution">
    <text evidence="11">The sequence shown here is derived from an EMBL/GenBank/DDBJ whole genome shotgun (WGS) entry which is preliminary data.</text>
</comment>